<dbReference type="OrthoDB" id="9788539at2"/>
<dbReference type="PANTHER" id="PTHR39181:SF1">
    <property type="entry name" value="TYROSINE-PROTEIN PHOSPHATASE YWQE"/>
    <property type="match status" value="1"/>
</dbReference>
<dbReference type="KEGG" id="pmar:B0X71_14670"/>
<name>A0A1Q2L1D0_9BACL</name>
<evidence type="ECO:0000256" key="1">
    <source>
        <dbReference type="ARBA" id="ARBA00005750"/>
    </source>
</evidence>
<accession>A0A1Q2L1D0</accession>
<dbReference type="PIRSF" id="PIRSF016557">
    <property type="entry name" value="Caps_synth_CpsB"/>
    <property type="match status" value="1"/>
</dbReference>
<organism evidence="6 7">
    <name type="scientific">Planococcus lenghuensis</name>
    <dbReference type="NCBI Taxonomy" id="2213202"/>
    <lineage>
        <taxon>Bacteria</taxon>
        <taxon>Bacillati</taxon>
        <taxon>Bacillota</taxon>
        <taxon>Bacilli</taxon>
        <taxon>Bacillales</taxon>
        <taxon>Caryophanaceae</taxon>
        <taxon>Planococcus</taxon>
    </lineage>
</organism>
<evidence type="ECO:0000256" key="2">
    <source>
        <dbReference type="ARBA" id="ARBA00022801"/>
    </source>
</evidence>
<sequence>MLDMHSHILYGVDDGPTTKTESLHLIEQAVNAGVTDIIATSHAFHPQFHVQATTIREQIAELSTELQDRQIPLKLHTGQELRLKDVLTDKIAEGEALTLAGSRYVLIELPSNTVPAYTIPVIQQLLGMNLIPIIAHPERNKAIAEKPNRLYRLITNGALGQITAGSLAGHFGRAIQKTAMQLVEANLVHTYGSDVHNIKTRPALFNEGLDHLEKRKKHEVIDILLENNDRIIRNEFLIQLEPEEISDSKWWRVLK</sequence>
<dbReference type="RefSeq" id="WP_077590108.1">
    <property type="nucleotide sequence ID" value="NZ_CP019640.1"/>
</dbReference>
<evidence type="ECO:0000313" key="6">
    <source>
        <dbReference type="EMBL" id="AQQ54216.1"/>
    </source>
</evidence>
<dbReference type="GO" id="GO:0030145">
    <property type="term" value="F:manganese ion binding"/>
    <property type="evidence" value="ECO:0007669"/>
    <property type="project" value="UniProtKB-UniRule"/>
</dbReference>
<dbReference type="SUPFAM" id="SSF89550">
    <property type="entry name" value="PHP domain-like"/>
    <property type="match status" value="1"/>
</dbReference>
<comment type="similarity">
    <text evidence="1 5">Belongs to the metallo-dependent hydrolases superfamily. CpsB/CapC family.</text>
</comment>
<keyword evidence="3 5" id="KW-0904">Protein phosphatase</keyword>
<dbReference type="EC" id="3.1.3.48" evidence="5"/>
<dbReference type="Gene3D" id="3.20.20.140">
    <property type="entry name" value="Metal-dependent hydrolases"/>
    <property type="match status" value="1"/>
</dbReference>
<dbReference type="EMBL" id="CP019640">
    <property type="protein sequence ID" value="AQQ54216.1"/>
    <property type="molecule type" value="Genomic_DNA"/>
</dbReference>
<dbReference type="Pfam" id="PF19567">
    <property type="entry name" value="CpsB_CapC"/>
    <property type="match status" value="1"/>
</dbReference>
<gene>
    <name evidence="6" type="ORF">B0X71_14670</name>
</gene>
<evidence type="ECO:0000256" key="4">
    <source>
        <dbReference type="ARBA" id="ARBA00051722"/>
    </source>
</evidence>
<reference evidence="6 7" key="1">
    <citation type="submission" date="2017-02" db="EMBL/GenBank/DDBJ databases">
        <title>The complete genomic sequence of a novel cold adapted crude oil-degrading bacterium Planococcus qaidamina Y42.</title>
        <authorList>
            <person name="Yang R."/>
        </authorList>
    </citation>
    <scope>NUCLEOTIDE SEQUENCE [LARGE SCALE GENOMIC DNA]</scope>
    <source>
        <strain evidence="6 7">Y42</strain>
    </source>
</reference>
<keyword evidence="7" id="KW-1185">Reference proteome</keyword>
<dbReference type="PANTHER" id="PTHR39181">
    <property type="entry name" value="TYROSINE-PROTEIN PHOSPHATASE YWQE"/>
    <property type="match status" value="1"/>
</dbReference>
<evidence type="ECO:0000256" key="5">
    <source>
        <dbReference type="PIRNR" id="PIRNR016557"/>
    </source>
</evidence>
<dbReference type="GO" id="GO:0004725">
    <property type="term" value="F:protein tyrosine phosphatase activity"/>
    <property type="evidence" value="ECO:0007669"/>
    <property type="project" value="UniProtKB-UniRule"/>
</dbReference>
<comment type="catalytic activity">
    <reaction evidence="4 5">
        <text>O-phospho-L-tyrosyl-[protein] + H2O = L-tyrosyl-[protein] + phosphate</text>
        <dbReference type="Rhea" id="RHEA:10684"/>
        <dbReference type="Rhea" id="RHEA-COMP:10136"/>
        <dbReference type="Rhea" id="RHEA-COMP:20101"/>
        <dbReference type="ChEBI" id="CHEBI:15377"/>
        <dbReference type="ChEBI" id="CHEBI:43474"/>
        <dbReference type="ChEBI" id="CHEBI:46858"/>
        <dbReference type="ChEBI" id="CHEBI:61978"/>
        <dbReference type="EC" id="3.1.3.48"/>
    </reaction>
</comment>
<protein>
    <recommendedName>
        <fullName evidence="5">Tyrosine-protein phosphatase</fullName>
        <ecNumber evidence="5">3.1.3.48</ecNumber>
    </recommendedName>
</protein>
<evidence type="ECO:0000313" key="7">
    <source>
        <dbReference type="Proteomes" id="UP000188184"/>
    </source>
</evidence>
<dbReference type="InterPro" id="IPR016195">
    <property type="entry name" value="Pol/histidinol_Pase-like"/>
</dbReference>
<dbReference type="Proteomes" id="UP000188184">
    <property type="component" value="Chromosome"/>
</dbReference>
<proteinExistence type="inferred from homology"/>
<dbReference type="InterPro" id="IPR016667">
    <property type="entry name" value="Caps_polysacc_synth_CpsB/CapC"/>
</dbReference>
<evidence type="ECO:0000256" key="3">
    <source>
        <dbReference type="ARBA" id="ARBA00022912"/>
    </source>
</evidence>
<dbReference type="AlphaFoldDB" id="A0A1Q2L1D0"/>
<keyword evidence="2 5" id="KW-0378">Hydrolase</keyword>